<dbReference type="EMBL" id="JAQMWT010000558">
    <property type="protein sequence ID" value="KAJ8599485.1"/>
    <property type="molecule type" value="Genomic_DNA"/>
</dbReference>
<gene>
    <name evidence="1" type="ORF">CTAYLR_010437</name>
</gene>
<evidence type="ECO:0000313" key="2">
    <source>
        <dbReference type="Proteomes" id="UP001230188"/>
    </source>
</evidence>
<accession>A0AAD7U7Y2</accession>
<keyword evidence="2" id="KW-1185">Reference proteome</keyword>
<evidence type="ECO:0000313" key="1">
    <source>
        <dbReference type="EMBL" id="KAJ8599485.1"/>
    </source>
</evidence>
<proteinExistence type="predicted"/>
<organism evidence="1 2">
    <name type="scientific">Chrysophaeum taylorii</name>
    <dbReference type="NCBI Taxonomy" id="2483200"/>
    <lineage>
        <taxon>Eukaryota</taxon>
        <taxon>Sar</taxon>
        <taxon>Stramenopiles</taxon>
        <taxon>Ochrophyta</taxon>
        <taxon>Pelagophyceae</taxon>
        <taxon>Pelagomonadales</taxon>
        <taxon>Pelagomonadaceae</taxon>
        <taxon>Chrysophaeum</taxon>
    </lineage>
</organism>
<protein>
    <submittedName>
        <fullName evidence="1">Uncharacterized protein</fullName>
    </submittedName>
</protein>
<dbReference type="AlphaFoldDB" id="A0AAD7U7Y2"/>
<reference evidence="1" key="1">
    <citation type="submission" date="2023-01" db="EMBL/GenBank/DDBJ databases">
        <title>Metagenome sequencing of chrysophaentin producing Chrysophaeum taylorii.</title>
        <authorList>
            <person name="Davison J."/>
            <person name="Bewley C."/>
        </authorList>
    </citation>
    <scope>NUCLEOTIDE SEQUENCE</scope>
    <source>
        <strain evidence="1">NIES-1699</strain>
    </source>
</reference>
<comment type="caution">
    <text evidence="1">The sequence shown here is derived from an EMBL/GenBank/DDBJ whole genome shotgun (WGS) entry which is preliminary data.</text>
</comment>
<name>A0AAD7U7Y2_9STRA</name>
<dbReference type="Proteomes" id="UP001230188">
    <property type="component" value="Unassembled WGS sequence"/>
</dbReference>
<sequence>MKTVLYFFRGTCSQLTALNTHVGSLRAGGVDVVAVTAEPGGAAALRERLEARGVPRLDYEVRSDPEHKSLEVPVGDVFVTKKHEWDVSGPYVMIQPAVVVLDDDGVPIKECTWSWKTMGFGNLGELDKVETQPWNGPVREVALVTFRPVISDLLSAINERRPVKLSSTHEQVQDILKDDSEFLVVKKEIMY</sequence>